<sequence length="72" mass="8165">MAEDLPRLVRTVGGHGHNNGVNYPRIQQAIDGPLNESLPVELVKRLGHTDGQPLPRPRSRDDRNYFARFPDH</sequence>
<accession>A0A655FB80</accession>
<organism evidence="2 3">
    <name type="scientific">Mycobacterium tuberculosis</name>
    <dbReference type="NCBI Taxonomy" id="1773"/>
    <lineage>
        <taxon>Bacteria</taxon>
        <taxon>Bacillati</taxon>
        <taxon>Actinomycetota</taxon>
        <taxon>Actinomycetes</taxon>
        <taxon>Mycobacteriales</taxon>
        <taxon>Mycobacteriaceae</taxon>
        <taxon>Mycobacterium</taxon>
        <taxon>Mycobacterium tuberculosis complex</taxon>
    </lineage>
</organism>
<reference evidence="2 3" key="1">
    <citation type="submission" date="2015-03" db="EMBL/GenBank/DDBJ databases">
        <authorList>
            <consortium name="Pathogen Informatics"/>
        </authorList>
    </citation>
    <scope>NUCLEOTIDE SEQUENCE [LARGE SCALE GENOMIC DNA]</scope>
    <source>
        <strain evidence="2 3">D00501624</strain>
    </source>
</reference>
<feature type="region of interest" description="Disordered" evidence="1">
    <location>
        <begin position="1"/>
        <end position="24"/>
    </location>
</feature>
<gene>
    <name evidence="2" type="ORF">ERS007661_02555</name>
</gene>
<dbReference type="AlphaFoldDB" id="A0A655FB80"/>
<proteinExistence type="predicted"/>
<dbReference type="EMBL" id="CQQC01000921">
    <property type="protein sequence ID" value="CNV50456.1"/>
    <property type="molecule type" value="Genomic_DNA"/>
</dbReference>
<name>A0A655FB80_MYCTX</name>
<evidence type="ECO:0000313" key="2">
    <source>
        <dbReference type="EMBL" id="CNV50456.1"/>
    </source>
</evidence>
<evidence type="ECO:0000256" key="1">
    <source>
        <dbReference type="SAM" id="MobiDB-lite"/>
    </source>
</evidence>
<feature type="region of interest" description="Disordered" evidence="1">
    <location>
        <begin position="47"/>
        <end position="72"/>
    </location>
</feature>
<dbReference type="Proteomes" id="UP000039217">
    <property type="component" value="Unassembled WGS sequence"/>
</dbReference>
<evidence type="ECO:0000313" key="3">
    <source>
        <dbReference type="Proteomes" id="UP000039217"/>
    </source>
</evidence>
<feature type="compositionally biased region" description="Basic and acidic residues" evidence="1">
    <location>
        <begin position="58"/>
        <end position="72"/>
    </location>
</feature>
<protein>
    <submittedName>
        <fullName evidence="2">Uncharacterized protein</fullName>
    </submittedName>
</protein>